<dbReference type="PANTHER" id="PTHR35289">
    <property type="entry name" value="TRANSMEMBRANE PROTEIN"/>
    <property type="match status" value="1"/>
</dbReference>
<protein>
    <recommendedName>
        <fullName evidence="2">DUF8018 domain-containing protein</fullName>
    </recommendedName>
</protein>
<proteinExistence type="predicted"/>
<organism evidence="3 4">
    <name type="scientific">Trifolium pratense</name>
    <name type="common">Red clover</name>
    <dbReference type="NCBI Taxonomy" id="57577"/>
    <lineage>
        <taxon>Eukaryota</taxon>
        <taxon>Viridiplantae</taxon>
        <taxon>Streptophyta</taxon>
        <taxon>Embryophyta</taxon>
        <taxon>Tracheophyta</taxon>
        <taxon>Spermatophyta</taxon>
        <taxon>Magnoliopsida</taxon>
        <taxon>eudicotyledons</taxon>
        <taxon>Gunneridae</taxon>
        <taxon>Pentapetalae</taxon>
        <taxon>rosids</taxon>
        <taxon>fabids</taxon>
        <taxon>Fabales</taxon>
        <taxon>Fabaceae</taxon>
        <taxon>Papilionoideae</taxon>
        <taxon>50 kb inversion clade</taxon>
        <taxon>NPAAA clade</taxon>
        <taxon>Hologalegina</taxon>
        <taxon>IRL clade</taxon>
        <taxon>Trifolieae</taxon>
        <taxon>Trifolium</taxon>
    </lineage>
</organism>
<feature type="compositionally biased region" description="Basic and acidic residues" evidence="1">
    <location>
        <begin position="38"/>
        <end position="49"/>
    </location>
</feature>
<evidence type="ECO:0000313" key="3">
    <source>
        <dbReference type="EMBL" id="PNY00905.1"/>
    </source>
</evidence>
<feature type="domain" description="DUF8018" evidence="2">
    <location>
        <begin position="18"/>
        <end position="58"/>
    </location>
</feature>
<dbReference type="PANTHER" id="PTHR35289:SF1">
    <property type="entry name" value="ATP SYNTHASE 9 MITOCHONDRIAL-RELATED"/>
    <property type="match status" value="1"/>
</dbReference>
<dbReference type="EMBL" id="ASHM01019484">
    <property type="protein sequence ID" value="PNY00905.1"/>
    <property type="molecule type" value="Genomic_DNA"/>
</dbReference>
<dbReference type="InterPro" id="IPR058331">
    <property type="entry name" value="DUF8018"/>
</dbReference>
<evidence type="ECO:0000259" key="2">
    <source>
        <dbReference type="Pfam" id="PF26057"/>
    </source>
</evidence>
<name>A0A2K3ND11_TRIPR</name>
<feature type="compositionally biased region" description="Basic and acidic residues" evidence="1">
    <location>
        <begin position="10"/>
        <end position="27"/>
    </location>
</feature>
<gene>
    <name evidence="3" type="ORF">L195_g024192</name>
</gene>
<evidence type="ECO:0000313" key="4">
    <source>
        <dbReference type="Proteomes" id="UP000236291"/>
    </source>
</evidence>
<dbReference type="AlphaFoldDB" id="A0A2K3ND11"/>
<reference evidence="3 4" key="1">
    <citation type="journal article" date="2014" name="Am. J. Bot.">
        <title>Genome assembly and annotation for red clover (Trifolium pratense; Fabaceae).</title>
        <authorList>
            <person name="Istvanek J."/>
            <person name="Jaros M."/>
            <person name="Krenek A."/>
            <person name="Repkova J."/>
        </authorList>
    </citation>
    <scope>NUCLEOTIDE SEQUENCE [LARGE SCALE GENOMIC DNA]</scope>
    <source>
        <strain evidence="4">cv. Tatra</strain>
        <tissue evidence="3">Young leaves</tissue>
    </source>
</reference>
<dbReference type="Pfam" id="PF26057">
    <property type="entry name" value="DUF8018"/>
    <property type="match status" value="1"/>
</dbReference>
<feature type="region of interest" description="Disordered" evidence="1">
    <location>
        <begin position="1"/>
        <end position="49"/>
    </location>
</feature>
<reference evidence="3 4" key="2">
    <citation type="journal article" date="2017" name="Front. Plant Sci.">
        <title>Gene Classification and Mining of Molecular Markers Useful in Red Clover (Trifolium pratense) Breeding.</title>
        <authorList>
            <person name="Istvanek J."/>
            <person name="Dluhosova J."/>
            <person name="Dluhos P."/>
            <person name="Patkova L."/>
            <person name="Nedelnik J."/>
            <person name="Repkova J."/>
        </authorList>
    </citation>
    <scope>NUCLEOTIDE SEQUENCE [LARGE SCALE GENOMIC DNA]</scope>
    <source>
        <strain evidence="4">cv. Tatra</strain>
        <tissue evidence="3">Young leaves</tissue>
    </source>
</reference>
<comment type="caution">
    <text evidence="3">The sequence shown here is derived from an EMBL/GenBank/DDBJ whole genome shotgun (WGS) entry which is preliminary data.</text>
</comment>
<sequence length="65" mass="7351">MMDDSTCPVQRERSAQKNVMADHHPEGDWLGQGARALDNPRTRTGEHSPENLLLLTERVVPLLFL</sequence>
<dbReference type="Proteomes" id="UP000236291">
    <property type="component" value="Unassembled WGS sequence"/>
</dbReference>
<accession>A0A2K3ND11</accession>
<dbReference type="InterPro" id="IPR052694">
    <property type="entry name" value="Mt_uS3-like"/>
</dbReference>
<evidence type="ECO:0000256" key="1">
    <source>
        <dbReference type="SAM" id="MobiDB-lite"/>
    </source>
</evidence>